<keyword evidence="1" id="KW-0175">Coiled coil</keyword>
<dbReference type="EMBL" id="BKCJ010076923">
    <property type="protein sequence ID" value="GEW85046.1"/>
    <property type="molecule type" value="Genomic_DNA"/>
</dbReference>
<evidence type="ECO:0000313" key="5">
    <source>
        <dbReference type="EMBL" id="GEW85046.1"/>
    </source>
</evidence>
<dbReference type="InterPro" id="IPR013103">
    <property type="entry name" value="RVT_2"/>
</dbReference>
<evidence type="ECO:0000256" key="2">
    <source>
        <dbReference type="SAM" id="MobiDB-lite"/>
    </source>
</evidence>
<name>A0A699GZ05_TANCI</name>
<evidence type="ECO:0000259" key="4">
    <source>
        <dbReference type="Pfam" id="PF25597"/>
    </source>
</evidence>
<dbReference type="InterPro" id="IPR057670">
    <property type="entry name" value="SH3_retrovirus"/>
</dbReference>
<dbReference type="Pfam" id="PF07727">
    <property type="entry name" value="RVT_2"/>
    <property type="match status" value="1"/>
</dbReference>
<proteinExistence type="predicted"/>
<evidence type="ECO:0000256" key="1">
    <source>
        <dbReference type="SAM" id="Coils"/>
    </source>
</evidence>
<protein>
    <submittedName>
        <fullName evidence="5">Uncharacterized protein</fullName>
    </submittedName>
</protein>
<reference evidence="5" key="1">
    <citation type="journal article" date="2019" name="Sci. Rep.">
        <title>Draft genome of Tanacetum cinerariifolium, the natural source of mosquito coil.</title>
        <authorList>
            <person name="Yamashiro T."/>
            <person name="Shiraishi A."/>
            <person name="Satake H."/>
            <person name="Nakayama K."/>
        </authorList>
    </citation>
    <scope>NUCLEOTIDE SEQUENCE</scope>
</reference>
<feature type="coiled-coil region" evidence="1">
    <location>
        <begin position="241"/>
        <end position="268"/>
    </location>
</feature>
<evidence type="ECO:0000259" key="3">
    <source>
        <dbReference type="Pfam" id="PF07727"/>
    </source>
</evidence>
<feature type="domain" description="Retroviral polymerase SH3-like" evidence="4">
    <location>
        <begin position="478"/>
        <end position="532"/>
    </location>
</feature>
<feature type="domain" description="Reverse transcriptase Ty1/copia-type" evidence="3">
    <location>
        <begin position="682"/>
        <end position="748"/>
    </location>
</feature>
<dbReference type="PANTHER" id="PTHR11439">
    <property type="entry name" value="GAG-POL-RELATED RETROTRANSPOSON"/>
    <property type="match status" value="1"/>
</dbReference>
<sequence length="874" mass="98732">MKLWFRRNSLEKLFFKEEIEQENIQTSGTAKLPILKQVAQTVEGSLTPHIPGPMTADENEDLNMKFLRLLPSEWNTHVVVWRNKSDLDKIKHGICSTPSTNNNDDVSTVFGVSTTSPQVSTVNLSDATVYAFLANQPNGSQLEHEDLEQIHEDDLEEMDLKCQLALLSMRAKRHFVREYRVLRNQENITKNQEIIRRTVNVEDTSSKAMVEIDGASFDWSFMADDEAPSNMAFMAFPDIEISNEKDDLDNKIEKFKNASQRLDKLIRSQITDKSKKGLGYVSYDVVPPPHTVRFSPPRIDLSHTGLPEFAEPSVKRYGVKPIEMVTQTSSVKISKLVKEKMVHQSLRNGNQKEIMRLGANTIRGTRWPVNLKSTRRSFQKRTTYNNINFSQKVNTTKGKVNTARPNSAVLNAVRANKGKAEIYPTSLTLRSLMEGMLHLGEELKVNRVLVVKPHLKTLYELFRGITPALSFMRHFGCHVTILNSLDHIGKFDGKSNEGFFVGYSTNSKAFRVYKTRTRKVEENLHINFLENKPIIAGDGPKWLFDIDALTKSLNYVPVIACTNLNDFVGKGARFDAGQSSMETRPSQDYILPLWNDGSLFDSSSKESDGDNKDNDGPCKDSEIDNQERPNANNSTKDVNTAGPSINTASLNINTASPIVNIVRQSDGFFGANIDMRSLNGVEMDVKSAFMYGRIEEDVYVCQTLGFEDPEYPDKVYKVEKALYGLHQASRACQDKYIDEILRKFKYTDVKPASTPMDKEKALLKDSNGDDVDVDVHLYRSMIGSLMYLTSSRPDIMLVVCTCAKFQVNPKVSHLYAVKRIFRYLKGQPKLGLWYPRDSPFDLVAYTDSDYDGASLDKKSTSGGCQFLGCKIISW</sequence>
<feature type="compositionally biased region" description="Basic and acidic residues" evidence="2">
    <location>
        <begin position="603"/>
        <end position="627"/>
    </location>
</feature>
<comment type="caution">
    <text evidence="5">The sequence shown here is derived from an EMBL/GenBank/DDBJ whole genome shotgun (WGS) entry which is preliminary data.</text>
</comment>
<gene>
    <name evidence="5" type="ORF">Tci_257022</name>
</gene>
<feature type="region of interest" description="Disordered" evidence="2">
    <location>
        <begin position="602"/>
        <end position="642"/>
    </location>
</feature>
<accession>A0A699GZ05</accession>
<feature type="compositionally biased region" description="Polar residues" evidence="2">
    <location>
        <begin position="628"/>
        <end position="642"/>
    </location>
</feature>
<organism evidence="5">
    <name type="scientific">Tanacetum cinerariifolium</name>
    <name type="common">Dalmatian daisy</name>
    <name type="synonym">Chrysanthemum cinerariifolium</name>
    <dbReference type="NCBI Taxonomy" id="118510"/>
    <lineage>
        <taxon>Eukaryota</taxon>
        <taxon>Viridiplantae</taxon>
        <taxon>Streptophyta</taxon>
        <taxon>Embryophyta</taxon>
        <taxon>Tracheophyta</taxon>
        <taxon>Spermatophyta</taxon>
        <taxon>Magnoliopsida</taxon>
        <taxon>eudicotyledons</taxon>
        <taxon>Gunneridae</taxon>
        <taxon>Pentapetalae</taxon>
        <taxon>asterids</taxon>
        <taxon>campanulids</taxon>
        <taxon>Asterales</taxon>
        <taxon>Asteraceae</taxon>
        <taxon>Asteroideae</taxon>
        <taxon>Anthemideae</taxon>
        <taxon>Anthemidinae</taxon>
        <taxon>Tanacetum</taxon>
    </lineage>
</organism>
<dbReference type="AlphaFoldDB" id="A0A699GZ05"/>
<dbReference type="PANTHER" id="PTHR11439:SF495">
    <property type="entry name" value="REVERSE TRANSCRIPTASE, RNA-DEPENDENT DNA POLYMERASE-RELATED"/>
    <property type="match status" value="1"/>
</dbReference>
<dbReference type="Pfam" id="PF25597">
    <property type="entry name" value="SH3_retrovirus"/>
    <property type="match status" value="1"/>
</dbReference>